<feature type="transmembrane region" description="Helical" evidence="7">
    <location>
        <begin position="140"/>
        <end position="158"/>
    </location>
</feature>
<feature type="transmembrane region" description="Helical" evidence="7">
    <location>
        <begin position="229"/>
        <end position="251"/>
    </location>
</feature>
<dbReference type="GO" id="GO:0016020">
    <property type="term" value="C:membrane"/>
    <property type="evidence" value="ECO:0007669"/>
    <property type="project" value="UniProtKB-SubCell"/>
</dbReference>
<name>A0A975U8Q5_9VIBR</name>
<evidence type="ECO:0000256" key="1">
    <source>
        <dbReference type="ARBA" id="ARBA00004141"/>
    </source>
</evidence>
<dbReference type="Pfam" id="PF03547">
    <property type="entry name" value="Mem_trans"/>
    <property type="match status" value="2"/>
</dbReference>
<dbReference type="Proteomes" id="UP000694232">
    <property type="component" value="Chromosome 1"/>
</dbReference>
<reference evidence="8" key="1">
    <citation type="submission" date="2021-06" db="EMBL/GenBank/DDBJ databases">
        <title>Vibrio nov. sp., novel gut bacterium isolated from Yellow Sea oyster.</title>
        <authorList>
            <person name="Muhammad N."/>
            <person name="Nguyen T.H."/>
            <person name="Lee Y.-J."/>
            <person name="Ko J."/>
            <person name="Kim S.-G."/>
        </authorList>
    </citation>
    <scope>NUCLEOTIDE SEQUENCE</scope>
    <source>
        <strain evidence="8">OG9-811</strain>
    </source>
</reference>
<dbReference type="EMBL" id="CP076643">
    <property type="protein sequence ID" value="QXO17212.1"/>
    <property type="molecule type" value="Genomic_DNA"/>
</dbReference>
<evidence type="ECO:0000256" key="5">
    <source>
        <dbReference type="ARBA" id="ARBA00022989"/>
    </source>
</evidence>
<feature type="transmembrane region" description="Helical" evidence="7">
    <location>
        <begin position="170"/>
        <end position="192"/>
    </location>
</feature>
<keyword evidence="2" id="KW-0813">Transport</keyword>
<dbReference type="AlphaFoldDB" id="A0A975U8Q5"/>
<dbReference type="InterPro" id="IPR004776">
    <property type="entry name" value="Mem_transp_PIN-like"/>
</dbReference>
<dbReference type="PANTHER" id="PTHR36838:SF1">
    <property type="entry name" value="SLR1864 PROTEIN"/>
    <property type="match status" value="1"/>
</dbReference>
<feature type="transmembrane region" description="Helical" evidence="7">
    <location>
        <begin position="108"/>
        <end position="128"/>
    </location>
</feature>
<gene>
    <name evidence="8" type="ORF">KNV97_17680</name>
</gene>
<organism evidence="8 9">
    <name type="scientific">Vibrio ostreae</name>
    <dbReference type="NCBI Taxonomy" id="2841925"/>
    <lineage>
        <taxon>Bacteria</taxon>
        <taxon>Pseudomonadati</taxon>
        <taxon>Pseudomonadota</taxon>
        <taxon>Gammaproteobacteria</taxon>
        <taxon>Vibrionales</taxon>
        <taxon>Vibrionaceae</taxon>
        <taxon>Vibrio</taxon>
    </lineage>
</organism>
<evidence type="ECO:0000256" key="2">
    <source>
        <dbReference type="ARBA" id="ARBA00022448"/>
    </source>
</evidence>
<keyword evidence="5 7" id="KW-1133">Transmembrane helix</keyword>
<evidence type="ECO:0000313" key="8">
    <source>
        <dbReference type="EMBL" id="QXO17212.1"/>
    </source>
</evidence>
<evidence type="ECO:0000256" key="3">
    <source>
        <dbReference type="ARBA" id="ARBA00022475"/>
    </source>
</evidence>
<keyword evidence="4 7" id="KW-0812">Transmembrane</keyword>
<evidence type="ECO:0000256" key="4">
    <source>
        <dbReference type="ARBA" id="ARBA00022692"/>
    </source>
</evidence>
<dbReference type="GO" id="GO:0055085">
    <property type="term" value="P:transmembrane transport"/>
    <property type="evidence" value="ECO:0007669"/>
    <property type="project" value="InterPro"/>
</dbReference>
<proteinExistence type="predicted"/>
<dbReference type="RefSeq" id="WP_218562458.1">
    <property type="nucleotide sequence ID" value="NZ_CP076643.1"/>
</dbReference>
<evidence type="ECO:0000256" key="6">
    <source>
        <dbReference type="ARBA" id="ARBA00023136"/>
    </source>
</evidence>
<keyword evidence="9" id="KW-1185">Reference proteome</keyword>
<feature type="transmembrane region" description="Helical" evidence="7">
    <location>
        <begin position="198"/>
        <end position="217"/>
    </location>
</feature>
<feature type="transmembrane region" description="Helical" evidence="7">
    <location>
        <begin position="22"/>
        <end position="41"/>
    </location>
</feature>
<keyword evidence="6 7" id="KW-0472">Membrane</keyword>
<dbReference type="PANTHER" id="PTHR36838">
    <property type="entry name" value="AUXIN EFFLUX CARRIER FAMILY PROTEIN"/>
    <property type="match status" value="1"/>
</dbReference>
<evidence type="ECO:0000256" key="7">
    <source>
        <dbReference type="SAM" id="Phobius"/>
    </source>
</evidence>
<sequence length="252" mass="26988">MPCLLLHSMLGSHIDFLGMSKLVLGAVTALLAMVVATWLVLKATGQPLRFYLPVLVNPNTGNLGIPIAYSLLGEQGLAGAVIISSIIEISHFTLGMGMMSGTYSARKLVANPPMLALLVSAVLLGLNVPIPEFLLRAFDMIGSITVPVMLLMLGRALAHMKVREAPWFKLALMSVYRPLIGLLTAWGAALLFQLSPLHTANLMIACSMPVAVLNYLFATRFNGPVNDVAGLTFLTLPTALVALVVIKMWVIV</sequence>
<comment type="subcellular location">
    <subcellularLocation>
        <location evidence="1">Membrane</location>
        <topology evidence="1">Multi-pass membrane protein</topology>
    </subcellularLocation>
</comment>
<evidence type="ECO:0000313" key="9">
    <source>
        <dbReference type="Proteomes" id="UP000694232"/>
    </source>
</evidence>
<keyword evidence="3" id="KW-1003">Cell membrane</keyword>
<accession>A0A975U8Q5</accession>
<protein>
    <submittedName>
        <fullName evidence="8">AEC family transporter</fullName>
    </submittedName>
</protein>
<dbReference type="KEGG" id="vos:KNV97_17680"/>